<evidence type="ECO:0000313" key="3">
    <source>
        <dbReference type="EMBL" id="MXU90468.1"/>
    </source>
</evidence>
<keyword evidence="2" id="KW-0732">Signal</keyword>
<dbReference type="EMBL" id="GIFC01008385">
    <property type="protein sequence ID" value="MXU90468.1"/>
    <property type="molecule type" value="Transcribed_RNA"/>
</dbReference>
<feature type="chain" id="PRO_5025505256" evidence="2">
    <location>
        <begin position="19"/>
        <end position="115"/>
    </location>
</feature>
<dbReference type="AlphaFoldDB" id="A0A6B0UM23"/>
<organism evidence="3">
    <name type="scientific">Ixodes ricinus</name>
    <name type="common">Common tick</name>
    <name type="synonym">Acarus ricinus</name>
    <dbReference type="NCBI Taxonomy" id="34613"/>
    <lineage>
        <taxon>Eukaryota</taxon>
        <taxon>Metazoa</taxon>
        <taxon>Ecdysozoa</taxon>
        <taxon>Arthropoda</taxon>
        <taxon>Chelicerata</taxon>
        <taxon>Arachnida</taxon>
        <taxon>Acari</taxon>
        <taxon>Parasitiformes</taxon>
        <taxon>Ixodida</taxon>
        <taxon>Ixodoidea</taxon>
        <taxon>Ixodidae</taxon>
        <taxon>Ixodinae</taxon>
        <taxon>Ixodes</taxon>
    </lineage>
</organism>
<proteinExistence type="predicted"/>
<sequence length="115" mass="13045">MVRVVITFLLVSPTSRWCALFCGSRVELHQSRGRSRSTLSPRPVCGAGARTKRRLARQWWWWRCWTAWQWVPSSRPRAGWTPTPGSCPGQRPMLRTPPPWGPLPGLGCRARPSPG</sequence>
<evidence type="ECO:0000256" key="1">
    <source>
        <dbReference type="SAM" id="MobiDB-lite"/>
    </source>
</evidence>
<evidence type="ECO:0000256" key="2">
    <source>
        <dbReference type="SAM" id="SignalP"/>
    </source>
</evidence>
<protein>
    <submittedName>
        <fullName evidence="3">Putative secreted protein</fullName>
    </submittedName>
</protein>
<feature type="region of interest" description="Disordered" evidence="1">
    <location>
        <begin position="76"/>
        <end position="115"/>
    </location>
</feature>
<name>A0A6B0UM23_IXORI</name>
<reference evidence="3" key="1">
    <citation type="submission" date="2019-12" db="EMBL/GenBank/DDBJ databases">
        <title>An insight into the sialome of adult female Ixodes ricinus ticks feeding for 6 days.</title>
        <authorList>
            <person name="Perner J."/>
            <person name="Ribeiro J.M.C."/>
        </authorList>
    </citation>
    <scope>NUCLEOTIDE SEQUENCE</scope>
    <source>
        <strain evidence="3">Semi-engorged</strain>
        <tissue evidence="3">Salivary glands</tissue>
    </source>
</reference>
<feature type="signal peptide" evidence="2">
    <location>
        <begin position="1"/>
        <end position="18"/>
    </location>
</feature>
<accession>A0A6B0UM23</accession>